<name>A0A8J4AIN4_9ACTN</name>
<organism evidence="14 15">
    <name type="scientific">Actinocatenispora comari</name>
    <dbReference type="NCBI Taxonomy" id="2807577"/>
    <lineage>
        <taxon>Bacteria</taxon>
        <taxon>Bacillati</taxon>
        <taxon>Actinomycetota</taxon>
        <taxon>Actinomycetes</taxon>
        <taxon>Micromonosporales</taxon>
        <taxon>Micromonosporaceae</taxon>
        <taxon>Actinocatenispora</taxon>
    </lineage>
</organism>
<evidence type="ECO:0000256" key="4">
    <source>
        <dbReference type="ARBA" id="ARBA00022605"/>
    </source>
</evidence>
<dbReference type="EC" id="4.2.3.5" evidence="3 11"/>
<feature type="binding site" evidence="11">
    <location>
        <position position="300"/>
    </location>
    <ligand>
        <name>FMN</name>
        <dbReference type="ChEBI" id="CHEBI:58210"/>
    </ligand>
</feature>
<evidence type="ECO:0000256" key="5">
    <source>
        <dbReference type="ARBA" id="ARBA00022630"/>
    </source>
</evidence>
<dbReference type="CDD" id="cd07304">
    <property type="entry name" value="Chorismate_synthase"/>
    <property type="match status" value="1"/>
</dbReference>
<evidence type="ECO:0000256" key="13">
    <source>
        <dbReference type="SAM" id="MobiDB-lite"/>
    </source>
</evidence>
<evidence type="ECO:0000256" key="2">
    <source>
        <dbReference type="ARBA" id="ARBA00008014"/>
    </source>
</evidence>
<evidence type="ECO:0000256" key="3">
    <source>
        <dbReference type="ARBA" id="ARBA00013036"/>
    </source>
</evidence>
<dbReference type="PROSITE" id="PS00789">
    <property type="entry name" value="CHORISMATE_SYNTHASE_3"/>
    <property type="match status" value="1"/>
</dbReference>
<dbReference type="UniPathway" id="UPA00053">
    <property type="reaction ID" value="UER00090"/>
</dbReference>
<accession>A0A8J4AIN4</accession>
<dbReference type="GO" id="GO:0009073">
    <property type="term" value="P:aromatic amino acid family biosynthetic process"/>
    <property type="evidence" value="ECO:0007669"/>
    <property type="project" value="UniProtKB-KW"/>
</dbReference>
<dbReference type="RefSeq" id="WP_207127897.1">
    <property type="nucleotide sequence ID" value="NZ_BOPO01000114.1"/>
</dbReference>
<feature type="binding site" evidence="11">
    <location>
        <position position="40"/>
    </location>
    <ligand>
        <name>NADP(+)</name>
        <dbReference type="ChEBI" id="CHEBI:58349"/>
    </ligand>
</feature>
<proteinExistence type="inferred from homology"/>
<feature type="binding site" evidence="11">
    <location>
        <begin position="256"/>
        <end position="257"/>
    </location>
    <ligand>
        <name>FMN</name>
        <dbReference type="ChEBI" id="CHEBI:58210"/>
    </ligand>
</feature>
<feature type="region of interest" description="Disordered" evidence="13">
    <location>
        <begin position="272"/>
        <end position="300"/>
    </location>
</feature>
<evidence type="ECO:0000256" key="6">
    <source>
        <dbReference type="ARBA" id="ARBA00022643"/>
    </source>
</evidence>
<evidence type="ECO:0000256" key="12">
    <source>
        <dbReference type="RuleBase" id="RU000605"/>
    </source>
</evidence>
<keyword evidence="15" id="KW-1185">Reference proteome</keyword>
<dbReference type="NCBIfam" id="TIGR00033">
    <property type="entry name" value="aroC"/>
    <property type="match status" value="1"/>
</dbReference>
<protein>
    <recommendedName>
        <fullName evidence="3 11">Chorismate synthase</fullName>
        <shortName evidence="11">CS</shortName>
        <ecNumber evidence="3 11">4.2.3.5</ecNumber>
    </recommendedName>
    <alternativeName>
        <fullName evidence="11">5-enolpyruvylshikimate-3-phosphate phospholyase</fullName>
    </alternativeName>
</protein>
<dbReference type="NCBIfam" id="NF003793">
    <property type="entry name" value="PRK05382.1"/>
    <property type="match status" value="1"/>
</dbReference>
<dbReference type="GO" id="GO:0010181">
    <property type="term" value="F:FMN binding"/>
    <property type="evidence" value="ECO:0007669"/>
    <property type="project" value="TreeGrafter"/>
</dbReference>
<dbReference type="EMBL" id="BOPO01000114">
    <property type="protein sequence ID" value="GIL30245.1"/>
    <property type="molecule type" value="Genomic_DNA"/>
</dbReference>
<dbReference type="PANTHER" id="PTHR21085:SF0">
    <property type="entry name" value="CHORISMATE SYNTHASE"/>
    <property type="match status" value="1"/>
</dbReference>
<evidence type="ECO:0000256" key="1">
    <source>
        <dbReference type="ARBA" id="ARBA00005044"/>
    </source>
</evidence>
<dbReference type="InterPro" id="IPR020541">
    <property type="entry name" value="Chorismate_synthase_CS"/>
</dbReference>
<comment type="caution">
    <text evidence="14">The sequence shown here is derived from an EMBL/GenBank/DDBJ whole genome shotgun (WGS) entry which is preliminary data.</text>
</comment>
<feature type="binding site" evidence="11">
    <location>
        <position position="46"/>
    </location>
    <ligand>
        <name>NADP(+)</name>
        <dbReference type="ChEBI" id="CHEBI:58349"/>
    </ligand>
</feature>
<dbReference type="GO" id="GO:0005829">
    <property type="term" value="C:cytosol"/>
    <property type="evidence" value="ECO:0007669"/>
    <property type="project" value="TreeGrafter"/>
</dbReference>
<keyword evidence="8 11" id="KW-0521">NADP</keyword>
<dbReference type="PIRSF" id="PIRSF001456">
    <property type="entry name" value="Chorismate_synth"/>
    <property type="match status" value="1"/>
</dbReference>
<dbReference type="AlphaFoldDB" id="A0A8J4AIN4"/>
<comment type="function">
    <text evidence="11">Catalyzes the anti-1,4-elimination of the C-3 phosphate and the C-6 proR hydrogen from 5-enolpyruvylshikimate-3-phosphate (EPSP) to yield chorismate, which is the branch point compound that serves as the starting substrate for the three terminal pathways of aromatic amino acid biosynthesis. This reaction introduces a second double bond into the aromatic ring system.</text>
</comment>
<dbReference type="Gene3D" id="3.60.150.10">
    <property type="entry name" value="Chorismate synthase AroC"/>
    <property type="match status" value="1"/>
</dbReference>
<dbReference type="Proteomes" id="UP000614996">
    <property type="component" value="Unassembled WGS sequence"/>
</dbReference>
<dbReference type="GO" id="GO:0009423">
    <property type="term" value="P:chorismate biosynthetic process"/>
    <property type="evidence" value="ECO:0007669"/>
    <property type="project" value="UniProtKB-UniRule"/>
</dbReference>
<comment type="cofactor">
    <cofactor evidence="11 12">
        <name>FMNH2</name>
        <dbReference type="ChEBI" id="CHEBI:57618"/>
    </cofactor>
    <text evidence="11 12">Reduced FMN (FMNH(2)).</text>
</comment>
<dbReference type="InterPro" id="IPR000453">
    <property type="entry name" value="Chorismate_synth"/>
</dbReference>
<reference evidence="15" key="1">
    <citation type="journal article" date="2021" name="Int. J. Syst. Evol. Microbiol.">
        <title>Actinocatenispora comari sp. nov., an endophytic actinomycete isolated from aerial parts of Comarum salesowianum.</title>
        <authorList>
            <person name="Oyunbileg N."/>
            <person name="Iizaka Y."/>
            <person name="Hamada M."/>
            <person name="Davaapurev B.O."/>
            <person name="Fukumoto A."/>
            <person name="Tsetseg B."/>
            <person name="Kato F."/>
            <person name="Tamura T."/>
            <person name="Batkhuu J."/>
            <person name="Anzai Y."/>
        </authorList>
    </citation>
    <scope>NUCLEOTIDE SEQUENCE [LARGE SCALE GENOMIC DNA]</scope>
    <source>
        <strain evidence="15">NUM-2625</strain>
    </source>
</reference>
<evidence type="ECO:0000313" key="15">
    <source>
        <dbReference type="Proteomes" id="UP000614996"/>
    </source>
</evidence>
<comment type="catalytic activity">
    <reaction evidence="11 12">
        <text>5-O-(1-carboxyvinyl)-3-phosphoshikimate = chorismate + phosphate</text>
        <dbReference type="Rhea" id="RHEA:21020"/>
        <dbReference type="ChEBI" id="CHEBI:29748"/>
        <dbReference type="ChEBI" id="CHEBI:43474"/>
        <dbReference type="ChEBI" id="CHEBI:57701"/>
        <dbReference type="EC" id="4.2.3.5"/>
    </reaction>
</comment>
<comment type="similarity">
    <text evidence="2 11 12">Belongs to the chorismate synthase family.</text>
</comment>
<keyword evidence="10 11" id="KW-0456">Lyase</keyword>
<evidence type="ECO:0000256" key="9">
    <source>
        <dbReference type="ARBA" id="ARBA00023141"/>
    </source>
</evidence>
<dbReference type="InterPro" id="IPR035904">
    <property type="entry name" value="Chorismate_synth_AroC_sf"/>
</dbReference>
<evidence type="ECO:0000256" key="8">
    <source>
        <dbReference type="ARBA" id="ARBA00022857"/>
    </source>
</evidence>
<comment type="subunit">
    <text evidence="11">Homotetramer.</text>
</comment>
<feature type="binding site" evidence="11">
    <location>
        <begin position="135"/>
        <end position="137"/>
    </location>
    <ligand>
        <name>FMN</name>
        <dbReference type="ChEBI" id="CHEBI:58210"/>
    </ligand>
</feature>
<sequence>MLRWLTAGESHGPALVGILEGVPAGVELTSAEIASELARRRLGYGRGARMKFEQDAVEVIGGLRHGRTLGSPFAVRVGNTEWPKWQQVMSADPVDEAELAGQARNAPLSRPRPGHADLAGMQKYGHTDARPILERASARETAARVALGTVAKALLDQALGVRLVSHVVEIGAVAAPADRLPTPDDAAAIDADPMRCLDADASAAMVAEVDAARKDADTLGGIVEVVAYGLPPGLGSHVQWDRRLDARLAAALMSIQAVKGVEVGDGFTQARSRGSVAHDEMDPTADGVRRRTNRAGGVEGGMSIGEPLRVRAALKPISSLNRALSTVDVATGEPATAINQRSDVCAVPAGAVVAEAMVALVLADAAVEKFGGDSVTELRRNLDAYRKELVIS</sequence>
<dbReference type="Pfam" id="PF01264">
    <property type="entry name" value="Chorismate_synt"/>
    <property type="match status" value="1"/>
</dbReference>
<keyword evidence="4 11" id="KW-0028">Amino-acid biosynthesis</keyword>
<comment type="pathway">
    <text evidence="1 11 12">Metabolic intermediate biosynthesis; chorismate biosynthesis; chorismate from D-erythrose 4-phosphate and phosphoenolpyruvate: step 7/7.</text>
</comment>
<keyword evidence="5 11" id="KW-0285">Flavoprotein</keyword>
<keyword evidence="9 11" id="KW-0057">Aromatic amino acid biosynthesis</keyword>
<dbReference type="SUPFAM" id="SSF103263">
    <property type="entry name" value="Chorismate synthase, AroC"/>
    <property type="match status" value="1"/>
</dbReference>
<evidence type="ECO:0000313" key="14">
    <source>
        <dbReference type="EMBL" id="GIL30245.1"/>
    </source>
</evidence>
<dbReference type="HAMAP" id="MF_00300">
    <property type="entry name" value="Chorismate_synth"/>
    <property type="match status" value="1"/>
</dbReference>
<gene>
    <name evidence="11 14" type="primary">aroC</name>
    <name evidence="14" type="ORF">NUM_54990</name>
</gene>
<feature type="binding site" evidence="11">
    <location>
        <position position="341"/>
    </location>
    <ligand>
        <name>FMN</name>
        <dbReference type="ChEBI" id="CHEBI:58210"/>
    </ligand>
</feature>
<dbReference type="PROSITE" id="PS00787">
    <property type="entry name" value="CHORISMATE_SYNTHASE_1"/>
    <property type="match status" value="1"/>
</dbReference>
<evidence type="ECO:0000256" key="11">
    <source>
        <dbReference type="HAMAP-Rule" id="MF_00300"/>
    </source>
</evidence>
<dbReference type="PROSITE" id="PS00788">
    <property type="entry name" value="CHORISMATE_SYNTHASE_2"/>
    <property type="match status" value="1"/>
</dbReference>
<keyword evidence="6 11" id="KW-0288">FMN</keyword>
<dbReference type="GO" id="GO:0004107">
    <property type="term" value="F:chorismate synthase activity"/>
    <property type="evidence" value="ECO:0007669"/>
    <property type="project" value="UniProtKB-UniRule"/>
</dbReference>
<dbReference type="GO" id="GO:0008652">
    <property type="term" value="P:amino acid biosynthetic process"/>
    <property type="evidence" value="ECO:0007669"/>
    <property type="project" value="UniProtKB-KW"/>
</dbReference>
<evidence type="ECO:0000256" key="10">
    <source>
        <dbReference type="ARBA" id="ARBA00023239"/>
    </source>
</evidence>
<keyword evidence="7 11" id="KW-0274">FAD</keyword>
<dbReference type="FunFam" id="3.60.150.10:FF:000002">
    <property type="entry name" value="Chorismate synthase"/>
    <property type="match status" value="1"/>
</dbReference>
<evidence type="ECO:0000256" key="7">
    <source>
        <dbReference type="ARBA" id="ARBA00022827"/>
    </source>
</evidence>
<dbReference type="PANTHER" id="PTHR21085">
    <property type="entry name" value="CHORISMATE SYNTHASE"/>
    <property type="match status" value="1"/>
</dbReference>
<feature type="binding site" evidence="11">
    <location>
        <begin position="315"/>
        <end position="319"/>
    </location>
    <ligand>
        <name>FMN</name>
        <dbReference type="ChEBI" id="CHEBI:58210"/>
    </ligand>
</feature>